<dbReference type="AlphaFoldDB" id="A0A401RP78"/>
<dbReference type="GO" id="GO:0042412">
    <property type="term" value="P:taurine biosynthetic process"/>
    <property type="evidence" value="ECO:0007669"/>
    <property type="project" value="UniProtKB-UniRule"/>
</dbReference>
<evidence type="ECO:0000256" key="2">
    <source>
        <dbReference type="ARBA" id="ARBA00004759"/>
    </source>
</evidence>
<dbReference type="InterPro" id="IPR010300">
    <property type="entry name" value="CDO_1"/>
</dbReference>
<protein>
    <recommendedName>
        <fullName evidence="13">Cysteine dioxygenase</fullName>
        <ecNumber evidence="13">1.13.11.20</ecNumber>
    </recommendedName>
</protein>
<comment type="catalytic activity">
    <reaction evidence="9">
        <text>L-cysteine + O2 = 3-sulfino-L-alanine + H(+)</text>
        <dbReference type="Rhea" id="RHEA:20441"/>
        <dbReference type="ChEBI" id="CHEBI:15378"/>
        <dbReference type="ChEBI" id="CHEBI:15379"/>
        <dbReference type="ChEBI" id="CHEBI:35235"/>
        <dbReference type="ChEBI" id="CHEBI:61085"/>
        <dbReference type="EC" id="1.13.11.20"/>
    </reaction>
    <physiologicalReaction direction="left-to-right" evidence="9">
        <dbReference type="Rhea" id="RHEA:20442"/>
    </physiologicalReaction>
</comment>
<keyword evidence="7 13" id="KW-0560">Oxidoreductase</keyword>
<evidence type="ECO:0000256" key="7">
    <source>
        <dbReference type="ARBA" id="ARBA00023002"/>
    </source>
</evidence>
<feature type="binding site" evidence="12">
    <location>
        <position position="140"/>
    </location>
    <ligand>
        <name>Fe cation</name>
        <dbReference type="ChEBI" id="CHEBI:24875"/>
        <note>catalytic</note>
    </ligand>
</feature>
<evidence type="ECO:0000256" key="3">
    <source>
        <dbReference type="ARBA" id="ARBA00006622"/>
    </source>
</evidence>
<comment type="similarity">
    <text evidence="3 13">Belongs to the cysteine dioxygenase family.</text>
</comment>
<accession>A0A401RP78</accession>
<keyword evidence="6 13" id="KW-0223">Dioxygenase</keyword>
<evidence type="ECO:0000256" key="11">
    <source>
        <dbReference type="PIRSR" id="PIRSR610300-50"/>
    </source>
</evidence>
<dbReference type="GO" id="GO:0019448">
    <property type="term" value="P:L-cysteine catabolic process"/>
    <property type="evidence" value="ECO:0007669"/>
    <property type="project" value="TreeGrafter"/>
</dbReference>
<evidence type="ECO:0000256" key="13">
    <source>
        <dbReference type="RuleBase" id="RU366010"/>
    </source>
</evidence>
<comment type="pathway">
    <text evidence="2 13">Organosulfur biosynthesis; taurine biosynthesis; hypotaurine from L-cysteine: step 1/2.</text>
</comment>
<dbReference type="InterPro" id="IPR014710">
    <property type="entry name" value="RmlC-like_jellyroll"/>
</dbReference>
<evidence type="ECO:0000256" key="8">
    <source>
        <dbReference type="ARBA" id="ARBA00023004"/>
    </source>
</evidence>
<dbReference type="OMA" id="CIMKVLA"/>
<organism evidence="14 15">
    <name type="scientific">Chiloscyllium punctatum</name>
    <name type="common">Brownbanded bambooshark</name>
    <name type="synonym">Hemiscyllium punctatum</name>
    <dbReference type="NCBI Taxonomy" id="137246"/>
    <lineage>
        <taxon>Eukaryota</taxon>
        <taxon>Metazoa</taxon>
        <taxon>Chordata</taxon>
        <taxon>Craniata</taxon>
        <taxon>Vertebrata</taxon>
        <taxon>Chondrichthyes</taxon>
        <taxon>Elasmobranchii</taxon>
        <taxon>Galeomorphii</taxon>
        <taxon>Galeoidea</taxon>
        <taxon>Orectolobiformes</taxon>
        <taxon>Hemiscylliidae</taxon>
        <taxon>Chiloscyllium</taxon>
    </lineage>
</organism>
<dbReference type="EC" id="1.13.11.20" evidence="13"/>
<feature type="cross-link" description="3'-(S-cysteinyl)-tyrosine (Cys-Tyr)" evidence="11">
    <location>
        <begin position="147"/>
        <end position="211"/>
    </location>
</feature>
<sequence length="254" mass="28639">MASTSCIEMLENLNYSVNEIKPSPRMVVGPAVLGSINSRKLFCRVAGGVVSLLAMEQAGKLKSASLVELIRALHQIFENDKIDVDEVRDLLESYKSDPSEWLKYAKFDKYRYTRNLVDEGNGKFNLMILCWGEGHGSSIHDHSDSHCFLKLLQGQLKETLFHWPDGEGKELNKKLETILQENQCTYINDSLGVHRVENLSHTEVAVSLHLYSPPFDSCNCFDERTGHKKKVGVTFTSKFGEIIPSTKTVTQENN</sequence>
<dbReference type="OrthoDB" id="543511at2759"/>
<feature type="binding site" evidence="12">
    <location>
        <position position="142"/>
    </location>
    <ligand>
        <name>Fe cation</name>
        <dbReference type="ChEBI" id="CHEBI:24875"/>
        <note>catalytic</note>
    </ligand>
</feature>
<keyword evidence="8 12" id="KW-0408">Iron</keyword>
<dbReference type="Proteomes" id="UP000287033">
    <property type="component" value="Unassembled WGS sequence"/>
</dbReference>
<dbReference type="Pfam" id="PF05995">
    <property type="entry name" value="CDO_I"/>
    <property type="match status" value="1"/>
</dbReference>
<keyword evidence="5 11" id="KW-0883">Thioether bond</keyword>
<dbReference type="PANTHER" id="PTHR12918">
    <property type="entry name" value="CYSTEINE DIOXYGENASE"/>
    <property type="match status" value="1"/>
</dbReference>
<evidence type="ECO:0000313" key="15">
    <source>
        <dbReference type="Proteomes" id="UP000287033"/>
    </source>
</evidence>
<dbReference type="FunFam" id="2.60.120.10:FF:000045">
    <property type="entry name" value="Cysteine dioxygenase 1"/>
    <property type="match status" value="1"/>
</dbReference>
<dbReference type="UniPathway" id="UPA00012">
    <property type="reaction ID" value="UER00537"/>
</dbReference>
<evidence type="ECO:0000256" key="1">
    <source>
        <dbReference type="ARBA" id="ARBA00001967"/>
    </source>
</evidence>
<evidence type="ECO:0000256" key="9">
    <source>
        <dbReference type="ARBA" id="ARBA00024284"/>
    </source>
</evidence>
<keyword evidence="15" id="KW-1185">Reference proteome</keyword>
<proteinExistence type="inferred from homology"/>
<comment type="cofactor">
    <cofactor evidence="13">
        <name>Fe cation</name>
        <dbReference type="ChEBI" id="CHEBI:24875"/>
    </cofactor>
    <text evidence="13">Binds 1 Fe cation per subunit.</text>
</comment>
<name>A0A401RP78_CHIPU</name>
<dbReference type="PANTHER" id="PTHR12918:SF1">
    <property type="entry name" value="CYSTEINE DIOXYGENASE TYPE 1"/>
    <property type="match status" value="1"/>
</dbReference>
<evidence type="ECO:0000256" key="5">
    <source>
        <dbReference type="ARBA" id="ARBA00022784"/>
    </source>
</evidence>
<reference evidence="14 15" key="1">
    <citation type="journal article" date="2018" name="Nat. Ecol. Evol.">
        <title>Shark genomes provide insights into elasmobranch evolution and the origin of vertebrates.</title>
        <authorList>
            <person name="Hara Y"/>
            <person name="Yamaguchi K"/>
            <person name="Onimaru K"/>
            <person name="Kadota M"/>
            <person name="Koyanagi M"/>
            <person name="Keeley SD"/>
            <person name="Tatsumi K"/>
            <person name="Tanaka K"/>
            <person name="Motone F"/>
            <person name="Kageyama Y"/>
            <person name="Nozu R"/>
            <person name="Adachi N"/>
            <person name="Nishimura O"/>
            <person name="Nakagawa R"/>
            <person name="Tanegashima C"/>
            <person name="Kiyatake I"/>
            <person name="Matsumoto R"/>
            <person name="Murakumo K"/>
            <person name="Nishida K"/>
            <person name="Terakita A"/>
            <person name="Kuratani S"/>
            <person name="Sato K"/>
            <person name="Hyodo S Kuraku.S."/>
        </authorList>
    </citation>
    <scope>NUCLEOTIDE SEQUENCE [LARGE SCALE GENOMIC DNA]</scope>
</reference>
<dbReference type="STRING" id="137246.A0A401RP78"/>
<evidence type="ECO:0000256" key="4">
    <source>
        <dbReference type="ARBA" id="ARBA00022723"/>
    </source>
</evidence>
<comment type="function">
    <text evidence="10">Catalyzes the oxidation of cysteine to cysteine sulfinic acid with addition of molecular dioxygen.</text>
</comment>
<evidence type="ECO:0000313" key="14">
    <source>
        <dbReference type="EMBL" id="GCC19886.1"/>
    </source>
</evidence>
<keyword evidence="4 12" id="KW-0479">Metal-binding</keyword>
<dbReference type="InterPro" id="IPR011051">
    <property type="entry name" value="RmlC_Cupin_sf"/>
</dbReference>
<dbReference type="EMBL" id="BEZZ01003496">
    <property type="protein sequence ID" value="GCC19886.1"/>
    <property type="molecule type" value="Genomic_DNA"/>
</dbReference>
<gene>
    <name evidence="14" type="ORF">chiPu_0021191</name>
</gene>
<evidence type="ECO:0000256" key="6">
    <source>
        <dbReference type="ARBA" id="ARBA00022964"/>
    </source>
</evidence>
<dbReference type="GO" id="GO:0008198">
    <property type="term" value="F:ferrous iron binding"/>
    <property type="evidence" value="ECO:0007669"/>
    <property type="project" value="UniProtKB-ARBA"/>
</dbReference>
<feature type="binding site" evidence="12">
    <location>
        <position position="194"/>
    </location>
    <ligand>
        <name>Fe cation</name>
        <dbReference type="ChEBI" id="CHEBI:24875"/>
        <note>catalytic</note>
    </ligand>
</feature>
<comment type="cofactor">
    <cofactor evidence="1">
        <name>Ni(2+)</name>
        <dbReference type="ChEBI" id="CHEBI:49786"/>
    </cofactor>
</comment>
<evidence type="ECO:0000256" key="10">
    <source>
        <dbReference type="ARBA" id="ARBA00033725"/>
    </source>
</evidence>
<dbReference type="CDD" id="cd10548">
    <property type="entry name" value="cupin_CDO"/>
    <property type="match status" value="1"/>
</dbReference>
<evidence type="ECO:0000256" key="12">
    <source>
        <dbReference type="PIRSR" id="PIRSR610300-51"/>
    </source>
</evidence>
<comment type="caution">
    <text evidence="14">The sequence shown here is derived from an EMBL/GenBank/DDBJ whole genome shotgun (WGS) entry which is preliminary data.</text>
</comment>
<dbReference type="Gene3D" id="2.60.120.10">
    <property type="entry name" value="Jelly Rolls"/>
    <property type="match status" value="1"/>
</dbReference>
<dbReference type="SUPFAM" id="SSF51182">
    <property type="entry name" value="RmlC-like cupins"/>
    <property type="match status" value="1"/>
</dbReference>
<dbReference type="GO" id="GO:0017172">
    <property type="term" value="F:cysteine dioxygenase activity"/>
    <property type="evidence" value="ECO:0007669"/>
    <property type="project" value="UniProtKB-UniRule"/>
</dbReference>